<sequence length="150" mass="17071">MMFKKILLTLPLILVPYLCNATVTYVVSLSPLLQQQYYISEAFQPHGESGNCRTGDSDSIHLVVQCDTLLTDEEVQFSIINKTTQEKEAEIDVFDPAIGYSYLFLKIHDERVALCYTASCNDNNEYFNVFPVGPIKYKGQDAEFQLIKIQ</sequence>
<dbReference type="Proteomes" id="UP000031104">
    <property type="component" value="Chromosome"/>
</dbReference>
<dbReference type="EMBL" id="CP010427">
    <property type="protein sequence ID" value="AJC49206.1"/>
    <property type="molecule type" value="Genomic_DNA"/>
</dbReference>
<evidence type="ECO:0000313" key="1">
    <source>
        <dbReference type="EMBL" id="AJC49206.1"/>
    </source>
</evidence>
<gene>
    <name evidence="1" type="ORF">SD28_05950</name>
</gene>
<evidence type="ECO:0000313" key="2">
    <source>
        <dbReference type="Proteomes" id="UP000031104"/>
    </source>
</evidence>
<reference evidence="1 2" key="1">
    <citation type="submission" date="2014-12" db="EMBL/GenBank/DDBJ databases">
        <title>Complete genome sequence of Francisella guanzhouensis strain 08HL01032 isolated from air-conditioning system in China.</title>
        <authorList>
            <person name="Svensson D."/>
            <person name="Ohrman C."/>
            <person name="Backman S."/>
            <person name="Karlsson E."/>
            <person name="Nilsson E."/>
            <person name="Bystrom M."/>
            <person name="Larkeryd A."/>
            <person name="Stenberg P."/>
            <person name="Scholtz H.C."/>
            <person name="Forsman M."/>
            <person name="Sjodin A."/>
        </authorList>
    </citation>
    <scope>NUCLEOTIDE SEQUENCE [LARGE SCALE GENOMIC DNA]</scope>
    <source>
        <strain evidence="1 2">08HL01032</strain>
    </source>
</reference>
<keyword evidence="2" id="KW-1185">Reference proteome</keyword>
<dbReference type="AlphaFoldDB" id="A0A0A8EAL0"/>
<name>A0A0A8EAL0_9GAMM</name>
<dbReference type="HOGENOM" id="CLU_1737866_0_0_6"/>
<protein>
    <submittedName>
        <fullName evidence="1">Uncharacterized protein</fullName>
    </submittedName>
</protein>
<proteinExistence type="predicted"/>
<dbReference type="KEGG" id="fgu:SD28_05950"/>
<organism evidence="1 2">
    <name type="scientific">Allofrancisella guangzhouensis</name>
    <dbReference type="NCBI Taxonomy" id="594679"/>
    <lineage>
        <taxon>Bacteria</taxon>
        <taxon>Pseudomonadati</taxon>
        <taxon>Pseudomonadota</taxon>
        <taxon>Gammaproteobacteria</taxon>
        <taxon>Thiotrichales</taxon>
        <taxon>Francisellaceae</taxon>
        <taxon>Allofrancisella</taxon>
    </lineage>
</organism>
<accession>A0A0A8EAL0</accession>